<proteinExistence type="predicted"/>
<evidence type="ECO:0000313" key="2">
    <source>
        <dbReference type="EMBL" id="MFA1537744.1"/>
    </source>
</evidence>
<evidence type="ECO:0008006" key="4">
    <source>
        <dbReference type="Google" id="ProtNLM"/>
    </source>
</evidence>
<protein>
    <recommendedName>
        <fullName evidence="4">DUF4352 domain-containing protein</fullName>
    </recommendedName>
</protein>
<dbReference type="EMBL" id="JAXCEI010000001">
    <property type="protein sequence ID" value="MFA1537744.1"/>
    <property type="molecule type" value="Genomic_DNA"/>
</dbReference>
<accession>A0ABV4Q6X3</accession>
<keyword evidence="3" id="KW-1185">Reference proteome</keyword>
<keyword evidence="1" id="KW-1133">Transmembrane helix</keyword>
<dbReference type="Proteomes" id="UP001569963">
    <property type="component" value="Unassembled WGS sequence"/>
</dbReference>
<keyword evidence="1" id="KW-0812">Transmembrane</keyword>
<name>A0ABV4Q6X3_9ACTN</name>
<keyword evidence="1" id="KW-0472">Membrane</keyword>
<evidence type="ECO:0000313" key="3">
    <source>
        <dbReference type="Proteomes" id="UP001569963"/>
    </source>
</evidence>
<comment type="caution">
    <text evidence="2">The sequence shown here is derived from an EMBL/GenBank/DDBJ whole genome shotgun (WGS) entry which is preliminary data.</text>
</comment>
<reference evidence="2 3" key="1">
    <citation type="submission" date="2023-11" db="EMBL/GenBank/DDBJ databases">
        <title>Actinomadura monticuli sp. nov., isolated from volcanic ash.</title>
        <authorList>
            <person name="Lee S.D."/>
            <person name="Yang H."/>
            <person name="Kim I.S."/>
        </authorList>
    </citation>
    <scope>NUCLEOTIDE SEQUENCE [LARGE SCALE GENOMIC DNA]</scope>
    <source>
        <strain evidence="2 3">DLS-62</strain>
    </source>
</reference>
<sequence>MQSTAPVPPASQQRAGAGRRWVVPVGVSAVVAVLVPVVWVLGGFKETPEQPAKKAGEALDLGLFTVTVRDARIGLAGETFGSGRKRFLIVRMRVLNKGKETRSLGGAGLSKGVVALTRTGKWIEPERIDGVAGGARTDVVQPGLPVEASAMWEMGPADSPTKLTVGLREWKYEHGFTDASYNWIVSPGDDTLVGRMTLPVSPS</sequence>
<dbReference type="RefSeq" id="WP_371947079.1">
    <property type="nucleotide sequence ID" value="NZ_JAXCEI010000001.1"/>
</dbReference>
<organism evidence="2 3">
    <name type="scientific">Actinomadura monticuli</name>
    <dbReference type="NCBI Taxonomy" id="3097367"/>
    <lineage>
        <taxon>Bacteria</taxon>
        <taxon>Bacillati</taxon>
        <taxon>Actinomycetota</taxon>
        <taxon>Actinomycetes</taxon>
        <taxon>Streptosporangiales</taxon>
        <taxon>Thermomonosporaceae</taxon>
        <taxon>Actinomadura</taxon>
    </lineage>
</organism>
<gene>
    <name evidence="2" type="ORF">SM611_02275</name>
</gene>
<feature type="transmembrane region" description="Helical" evidence="1">
    <location>
        <begin position="21"/>
        <end position="44"/>
    </location>
</feature>
<evidence type="ECO:0000256" key="1">
    <source>
        <dbReference type="SAM" id="Phobius"/>
    </source>
</evidence>